<feature type="transmembrane region" description="Helical" evidence="1">
    <location>
        <begin position="113"/>
        <end position="133"/>
    </location>
</feature>
<name>A0A4Z2H7U7_9TELE</name>
<dbReference type="EMBL" id="SRLO01000304">
    <property type="protein sequence ID" value="TNN61997.1"/>
    <property type="molecule type" value="Genomic_DNA"/>
</dbReference>
<keyword evidence="1" id="KW-0812">Transmembrane</keyword>
<keyword evidence="3" id="KW-1185">Reference proteome</keyword>
<protein>
    <submittedName>
        <fullName evidence="2">Uncharacterized protein</fullName>
    </submittedName>
</protein>
<comment type="caution">
    <text evidence="2">The sequence shown here is derived from an EMBL/GenBank/DDBJ whole genome shotgun (WGS) entry which is preliminary data.</text>
</comment>
<keyword evidence="1" id="KW-0472">Membrane</keyword>
<reference evidence="2 3" key="1">
    <citation type="submission" date="2019-03" db="EMBL/GenBank/DDBJ databases">
        <title>First draft genome of Liparis tanakae, snailfish: a comprehensive survey of snailfish specific genes.</title>
        <authorList>
            <person name="Kim W."/>
            <person name="Song I."/>
            <person name="Jeong J.-H."/>
            <person name="Kim D."/>
            <person name="Kim S."/>
            <person name="Ryu S."/>
            <person name="Song J.Y."/>
            <person name="Lee S.K."/>
        </authorList>
    </citation>
    <scope>NUCLEOTIDE SEQUENCE [LARGE SCALE GENOMIC DNA]</scope>
    <source>
        <tissue evidence="2">Muscle</tissue>
    </source>
</reference>
<evidence type="ECO:0000313" key="3">
    <source>
        <dbReference type="Proteomes" id="UP000314294"/>
    </source>
</evidence>
<keyword evidence="1" id="KW-1133">Transmembrane helix</keyword>
<gene>
    <name evidence="2" type="ORF">EYF80_027832</name>
</gene>
<organism evidence="2 3">
    <name type="scientific">Liparis tanakae</name>
    <name type="common">Tanaka's snailfish</name>
    <dbReference type="NCBI Taxonomy" id="230148"/>
    <lineage>
        <taxon>Eukaryota</taxon>
        <taxon>Metazoa</taxon>
        <taxon>Chordata</taxon>
        <taxon>Craniata</taxon>
        <taxon>Vertebrata</taxon>
        <taxon>Euteleostomi</taxon>
        <taxon>Actinopterygii</taxon>
        <taxon>Neopterygii</taxon>
        <taxon>Teleostei</taxon>
        <taxon>Neoteleostei</taxon>
        <taxon>Acanthomorphata</taxon>
        <taxon>Eupercaria</taxon>
        <taxon>Perciformes</taxon>
        <taxon>Cottioidei</taxon>
        <taxon>Cottales</taxon>
        <taxon>Liparidae</taxon>
        <taxon>Liparis</taxon>
    </lineage>
</organism>
<accession>A0A4Z2H7U7</accession>
<dbReference type="OrthoDB" id="8672596at2759"/>
<sequence>MNRRTRVVAAGSGLKDRAWRSLAPPQPSEPLEPLEPFCCMRAASQLSGGGTKIRAGMAAAVGATARDSFNLLGLEVGGCGEVLKEEEQLRCCHCLKNGGGRTTDGMIGGSSPLAAVLTVVSVMCLSLLAVLCLRCKKKSNEEDYENAEYLHQVEQEENDSEPDYVNEIC</sequence>
<proteinExistence type="predicted"/>
<evidence type="ECO:0000256" key="1">
    <source>
        <dbReference type="SAM" id="Phobius"/>
    </source>
</evidence>
<evidence type="ECO:0000313" key="2">
    <source>
        <dbReference type="EMBL" id="TNN61997.1"/>
    </source>
</evidence>
<dbReference type="AlphaFoldDB" id="A0A4Z2H7U7"/>
<dbReference type="Proteomes" id="UP000314294">
    <property type="component" value="Unassembled WGS sequence"/>
</dbReference>